<keyword evidence="3" id="KW-0479">Metal-binding</keyword>
<feature type="domain" description="EF-hand" evidence="7">
    <location>
        <begin position="123"/>
        <end position="158"/>
    </location>
</feature>
<dbReference type="GO" id="GO:0016460">
    <property type="term" value="C:myosin II complex"/>
    <property type="evidence" value="ECO:0007669"/>
    <property type="project" value="TreeGrafter"/>
</dbReference>
<evidence type="ECO:0000256" key="3">
    <source>
        <dbReference type="ARBA" id="ARBA00022723"/>
    </source>
</evidence>
<comment type="similarity">
    <text evidence="1">Belongs to the centrin family.</text>
</comment>
<dbReference type="PANTHER" id="PTHR23048">
    <property type="entry name" value="MYOSIN LIGHT CHAIN 1, 3"/>
    <property type="match status" value="1"/>
</dbReference>
<evidence type="ECO:0000256" key="5">
    <source>
        <dbReference type="ARBA" id="ARBA00022837"/>
    </source>
</evidence>
<reference evidence="8" key="1">
    <citation type="submission" date="2022-10" db="EMBL/GenBank/DDBJ databases">
        <authorList>
            <person name="Chen Y."/>
            <person name="Dougan E. K."/>
            <person name="Chan C."/>
            <person name="Rhodes N."/>
            <person name="Thang M."/>
        </authorList>
    </citation>
    <scope>NUCLEOTIDE SEQUENCE</scope>
</reference>
<dbReference type="Gene3D" id="1.10.238.10">
    <property type="entry name" value="EF-hand"/>
    <property type="match status" value="2"/>
</dbReference>
<dbReference type="Pfam" id="PF13499">
    <property type="entry name" value="EF-hand_7"/>
    <property type="match status" value="2"/>
</dbReference>
<evidence type="ECO:0000256" key="6">
    <source>
        <dbReference type="ARBA" id="ARBA00022990"/>
    </source>
</evidence>
<dbReference type="PROSITE" id="PS00018">
    <property type="entry name" value="EF_HAND_1"/>
    <property type="match status" value="4"/>
</dbReference>
<evidence type="ECO:0000256" key="4">
    <source>
        <dbReference type="ARBA" id="ARBA00022737"/>
    </source>
</evidence>
<evidence type="ECO:0000256" key="1">
    <source>
        <dbReference type="ARBA" id="ARBA00005253"/>
    </source>
</evidence>
<name>A0A9P1FDP6_9DINO</name>
<dbReference type="EMBL" id="CAMXCT030000050">
    <property type="protein sequence ID" value="CAL4760366.1"/>
    <property type="molecule type" value="Genomic_DNA"/>
</dbReference>
<dbReference type="EMBL" id="CAMXCT010000050">
    <property type="protein sequence ID" value="CAI3973054.1"/>
    <property type="molecule type" value="Genomic_DNA"/>
</dbReference>
<evidence type="ECO:0000259" key="7">
    <source>
        <dbReference type="PROSITE" id="PS50222"/>
    </source>
</evidence>
<keyword evidence="5" id="KW-0106">Calcium</keyword>
<dbReference type="InterPro" id="IPR002048">
    <property type="entry name" value="EF_hand_dom"/>
</dbReference>
<dbReference type="FunFam" id="1.10.238.10:FF:000178">
    <property type="entry name" value="Calmodulin-2 A"/>
    <property type="match status" value="1"/>
</dbReference>
<dbReference type="InterPro" id="IPR011992">
    <property type="entry name" value="EF-hand-dom_pair"/>
</dbReference>
<evidence type="ECO:0000313" key="8">
    <source>
        <dbReference type="EMBL" id="CAI3973054.1"/>
    </source>
</evidence>
<comment type="caution">
    <text evidence="8">The sequence shown here is derived from an EMBL/GenBank/DDBJ whole genome shotgun (WGS) entry which is preliminary data.</text>
</comment>
<gene>
    <name evidence="8" type="ORF">C1SCF055_LOCUS1583</name>
</gene>
<accession>A0A9P1FDP6</accession>
<organism evidence="8">
    <name type="scientific">Cladocopium goreaui</name>
    <dbReference type="NCBI Taxonomy" id="2562237"/>
    <lineage>
        <taxon>Eukaryota</taxon>
        <taxon>Sar</taxon>
        <taxon>Alveolata</taxon>
        <taxon>Dinophyceae</taxon>
        <taxon>Suessiales</taxon>
        <taxon>Symbiodiniaceae</taxon>
        <taxon>Cladocopium</taxon>
    </lineage>
</organism>
<dbReference type="PANTHER" id="PTHR23048:SF0">
    <property type="entry name" value="CALMODULIN LIKE 3"/>
    <property type="match status" value="1"/>
</dbReference>
<evidence type="ECO:0000313" key="9">
    <source>
        <dbReference type="EMBL" id="CAL4760366.1"/>
    </source>
</evidence>
<reference evidence="9 10" key="2">
    <citation type="submission" date="2024-05" db="EMBL/GenBank/DDBJ databases">
        <authorList>
            <person name="Chen Y."/>
            <person name="Shah S."/>
            <person name="Dougan E. K."/>
            <person name="Thang M."/>
            <person name="Chan C."/>
        </authorList>
    </citation>
    <scope>NUCLEOTIDE SEQUENCE [LARGE SCALE GENOMIC DNA]</scope>
</reference>
<keyword evidence="6" id="KW-0007">Acetylation</keyword>
<keyword evidence="10" id="KW-1185">Reference proteome</keyword>
<dbReference type="InterPro" id="IPR050230">
    <property type="entry name" value="CALM/Myosin/TropC-like"/>
</dbReference>
<dbReference type="SMART" id="SM00054">
    <property type="entry name" value="EFh"/>
    <property type="match status" value="4"/>
</dbReference>
<dbReference type="SUPFAM" id="SSF47473">
    <property type="entry name" value="EF-hand"/>
    <property type="match status" value="1"/>
</dbReference>
<dbReference type="Proteomes" id="UP001152797">
    <property type="component" value="Unassembled WGS sequence"/>
</dbReference>
<dbReference type="InterPro" id="IPR018247">
    <property type="entry name" value="EF_Hand_1_Ca_BS"/>
</dbReference>
<feature type="domain" description="EF-hand" evidence="7">
    <location>
        <begin position="50"/>
        <end position="85"/>
    </location>
</feature>
<feature type="domain" description="EF-hand" evidence="7">
    <location>
        <begin position="14"/>
        <end position="49"/>
    </location>
</feature>
<keyword evidence="4" id="KW-0677">Repeat</keyword>
<evidence type="ECO:0000256" key="2">
    <source>
        <dbReference type="ARBA" id="ARBA00020786"/>
    </source>
</evidence>
<dbReference type="EMBL" id="CAMXCT020000050">
    <property type="protein sequence ID" value="CAL1126429.1"/>
    <property type="molecule type" value="Genomic_DNA"/>
</dbReference>
<dbReference type="GO" id="GO:0005509">
    <property type="term" value="F:calcium ion binding"/>
    <property type="evidence" value="ECO:0007669"/>
    <property type="project" value="InterPro"/>
</dbReference>
<feature type="domain" description="EF-hand" evidence="7">
    <location>
        <begin position="87"/>
        <end position="122"/>
    </location>
</feature>
<proteinExistence type="inferred from homology"/>
<sequence>MVDLSNKSISLTEAQVEEFQEAFGLFDKDGNGCISVDELGVVLKALGRTPTQDELKAMIGEADEDGSGQIEFPEFLKLMAAKLHDMDSVEELQEAFSVFDRDKSGQVTASELKHVMNSLGEKVTNEEVEQMIAEADIDGDGELSVDDFIQFVQMKSLNSRQ</sequence>
<dbReference type="PROSITE" id="PS50222">
    <property type="entry name" value="EF_HAND_2"/>
    <property type="match status" value="4"/>
</dbReference>
<protein>
    <recommendedName>
        <fullName evidence="2">Calmodulin</fullName>
    </recommendedName>
</protein>
<dbReference type="AlphaFoldDB" id="A0A9P1FDP6"/>
<evidence type="ECO:0000313" key="10">
    <source>
        <dbReference type="Proteomes" id="UP001152797"/>
    </source>
</evidence>
<dbReference type="OrthoDB" id="26525at2759"/>